<reference evidence="6 7" key="1">
    <citation type="journal article" date="2019" name="Int. J. Syst. Evol. Microbiol.">
        <title>The Global Catalogue of Microorganisms (GCM) 10K type strain sequencing project: providing services to taxonomists for standard genome sequencing and annotation.</title>
        <authorList>
            <consortium name="The Broad Institute Genomics Platform"/>
            <consortium name="The Broad Institute Genome Sequencing Center for Infectious Disease"/>
            <person name="Wu L."/>
            <person name="Ma J."/>
        </authorList>
    </citation>
    <scope>NUCLEOTIDE SEQUENCE [LARGE SCALE GENOMIC DNA]</scope>
    <source>
        <strain evidence="6 7">JCM 15589</strain>
    </source>
</reference>
<evidence type="ECO:0000313" key="6">
    <source>
        <dbReference type="EMBL" id="GAA1725049.1"/>
    </source>
</evidence>
<evidence type="ECO:0000256" key="3">
    <source>
        <dbReference type="ARBA" id="ARBA00022840"/>
    </source>
</evidence>
<evidence type="ECO:0000259" key="5">
    <source>
        <dbReference type="PROSITE" id="PS50893"/>
    </source>
</evidence>
<sequence>MSARSRGTVGLVRTDRRTGALLRARGATVRVDGTTLLDGVDLDVLAGEVLVVVGPNGAGKSTLLSVLAGDRAPDAGTVTFDGAPLATVRPAELARHRGVLLQENRVSFPFRVVDVVRMGRAPWRGTDAEDRDEDVVARALDDADVTRLAARRYPTLSGGEKSRATFARVLAQEPRLLLLDEPTAALDVKHQERVLARAREHARAGGAVVVVLHDLALAAAWADRVLVLAGGRVAADGAPAAVLTTDLLTAVYDHPVDVLPHPVTGALLVLPRHAAGTVGAPADPTAPTAPSLAEDLA</sequence>
<dbReference type="GO" id="GO:0005524">
    <property type="term" value="F:ATP binding"/>
    <property type="evidence" value="ECO:0007669"/>
    <property type="project" value="UniProtKB-KW"/>
</dbReference>
<dbReference type="InterPro" id="IPR027417">
    <property type="entry name" value="P-loop_NTPase"/>
</dbReference>
<comment type="caution">
    <text evidence="6">The sequence shown here is derived from an EMBL/GenBank/DDBJ whole genome shotgun (WGS) entry which is preliminary data.</text>
</comment>
<keyword evidence="7" id="KW-1185">Reference proteome</keyword>
<dbReference type="PANTHER" id="PTHR42794">
    <property type="entry name" value="HEMIN IMPORT ATP-BINDING PROTEIN HMUV"/>
    <property type="match status" value="1"/>
</dbReference>
<dbReference type="SMART" id="SM00382">
    <property type="entry name" value="AAA"/>
    <property type="match status" value="1"/>
</dbReference>
<dbReference type="PANTHER" id="PTHR42794:SF1">
    <property type="entry name" value="HEMIN IMPORT ATP-BINDING PROTEIN HMUV"/>
    <property type="match status" value="1"/>
</dbReference>
<dbReference type="CDD" id="cd03214">
    <property type="entry name" value="ABC_Iron-Siderophores_B12_Hemin"/>
    <property type="match status" value="1"/>
</dbReference>
<feature type="domain" description="ABC transporter" evidence="5">
    <location>
        <begin position="22"/>
        <end position="255"/>
    </location>
</feature>
<dbReference type="Gene3D" id="3.40.50.300">
    <property type="entry name" value="P-loop containing nucleotide triphosphate hydrolases"/>
    <property type="match status" value="1"/>
</dbReference>
<evidence type="ECO:0000256" key="2">
    <source>
        <dbReference type="ARBA" id="ARBA00022741"/>
    </source>
</evidence>
<organism evidence="6 7">
    <name type="scientific">Isoptericola hypogeus</name>
    <dbReference type="NCBI Taxonomy" id="300179"/>
    <lineage>
        <taxon>Bacteria</taxon>
        <taxon>Bacillati</taxon>
        <taxon>Actinomycetota</taxon>
        <taxon>Actinomycetes</taxon>
        <taxon>Micrococcales</taxon>
        <taxon>Promicromonosporaceae</taxon>
        <taxon>Isoptericola</taxon>
    </lineage>
</organism>
<keyword evidence="3 6" id="KW-0067">ATP-binding</keyword>
<evidence type="ECO:0000313" key="7">
    <source>
        <dbReference type="Proteomes" id="UP001501138"/>
    </source>
</evidence>
<protein>
    <submittedName>
        <fullName evidence="6">Heme ABC transporter ATP-binding protein</fullName>
    </submittedName>
</protein>
<proteinExistence type="predicted"/>
<evidence type="ECO:0000256" key="4">
    <source>
        <dbReference type="ARBA" id="ARBA00022967"/>
    </source>
</evidence>
<dbReference type="NCBIfam" id="NF010068">
    <property type="entry name" value="PRK13548.1"/>
    <property type="match status" value="1"/>
</dbReference>
<dbReference type="InterPro" id="IPR003439">
    <property type="entry name" value="ABC_transporter-like_ATP-bd"/>
</dbReference>
<dbReference type="EMBL" id="BAAAPM010000003">
    <property type="protein sequence ID" value="GAA1725049.1"/>
    <property type="molecule type" value="Genomic_DNA"/>
</dbReference>
<dbReference type="SUPFAM" id="SSF52540">
    <property type="entry name" value="P-loop containing nucleoside triphosphate hydrolases"/>
    <property type="match status" value="1"/>
</dbReference>
<accession>A0ABN2JFE4</accession>
<dbReference type="InterPro" id="IPR017871">
    <property type="entry name" value="ABC_transporter-like_CS"/>
</dbReference>
<dbReference type="Pfam" id="PF00005">
    <property type="entry name" value="ABC_tran"/>
    <property type="match status" value="1"/>
</dbReference>
<gene>
    <name evidence="6" type="ORF">GCM10009809_21030</name>
</gene>
<keyword evidence="4" id="KW-1278">Translocase</keyword>
<dbReference type="InterPro" id="IPR003593">
    <property type="entry name" value="AAA+_ATPase"/>
</dbReference>
<keyword evidence="2" id="KW-0547">Nucleotide-binding</keyword>
<evidence type="ECO:0000256" key="1">
    <source>
        <dbReference type="ARBA" id="ARBA00022448"/>
    </source>
</evidence>
<name>A0ABN2JFE4_9MICO</name>
<dbReference type="PROSITE" id="PS50893">
    <property type="entry name" value="ABC_TRANSPORTER_2"/>
    <property type="match status" value="1"/>
</dbReference>
<dbReference type="Proteomes" id="UP001501138">
    <property type="component" value="Unassembled WGS sequence"/>
</dbReference>
<keyword evidence="1" id="KW-0813">Transport</keyword>
<dbReference type="PROSITE" id="PS00211">
    <property type="entry name" value="ABC_TRANSPORTER_1"/>
    <property type="match status" value="1"/>
</dbReference>